<gene>
    <name evidence="5" type="ORF">C12CBH8_03600</name>
</gene>
<reference evidence="6" key="1">
    <citation type="submission" date="2020-07" db="EMBL/GenBank/DDBJ databases">
        <title>Complete genome sequencing of Clostridia bacterium strain 12CBH8.</title>
        <authorList>
            <person name="Sakamoto M."/>
            <person name="Murakami T."/>
            <person name="Mori H."/>
        </authorList>
    </citation>
    <scope>NUCLEOTIDE SEQUENCE [LARGE SCALE GENOMIC DNA]</scope>
    <source>
        <strain evidence="6">12CBH8</strain>
    </source>
</reference>
<feature type="domain" description="Pyrrolo-quinoline quinone repeat" evidence="4">
    <location>
        <begin position="195"/>
        <end position="385"/>
    </location>
</feature>
<evidence type="ECO:0000256" key="1">
    <source>
        <dbReference type="SAM" id="MobiDB-lite"/>
    </source>
</evidence>
<dbReference type="RefSeq" id="WP_215533402.1">
    <property type="nucleotide sequence ID" value="NZ_AP023321.1"/>
</dbReference>
<evidence type="ECO:0000313" key="6">
    <source>
        <dbReference type="Proteomes" id="UP000593890"/>
    </source>
</evidence>
<name>A0A7I8CZ22_9FIRM</name>
<dbReference type="Proteomes" id="UP000593890">
    <property type="component" value="Chromosome"/>
</dbReference>
<feature type="chain" id="PRO_5031126277" description="Pyrrolo-quinoline quinone repeat domain-containing protein" evidence="3">
    <location>
        <begin position="29"/>
        <end position="513"/>
    </location>
</feature>
<dbReference type="InterPro" id="IPR018391">
    <property type="entry name" value="PQQ_b-propeller_rpt"/>
</dbReference>
<dbReference type="KEGG" id="sman:C12CBH8_03600"/>
<dbReference type="InterPro" id="IPR011047">
    <property type="entry name" value="Quinoprotein_ADH-like_sf"/>
</dbReference>
<dbReference type="Pfam" id="PF13360">
    <property type="entry name" value="PQQ_2"/>
    <property type="match status" value="1"/>
</dbReference>
<sequence length="513" mass="54069">MKKTLSRALCSLMTVMMVFCLTSVVSLAEDAGQWNSYRGNYQNNGVTSARTARTADEADLKWELALKDSTDWSTNVSDPIQVNGTVYVAVGSELWAVNSSGEVTGRGTLEGAIGYTCRLMQAEGKVVVPLSDGRLQCLDMDSLKPVWITDPVVTQDQEGQTRNHQALTTITYSDGLLYTGTAYADWSSSYSGVYQCVEVSTGRIVWQYENTQAGYYWSGAVCVNNAVIFAGDDGIVTSLNAKTGDLIDEMETAGGVRSSMVLEGNEVFFSSQNGKLHRVTVGDDGTLSQHEEVAFAQSSTSTPAVYGGKVYVGGALGPEQQYAGVLAVVDASTMQVEKTVNAPADVKSAPLVTKAYGDEAYVYYTANKTPGGIYVLKSGADEGEDLFVPTGDGQNYCLASIMADGDGTLYYTNDSGKLFAVASHVPEEGGDDQSGSSSESQQPSQSVPSEDDGSVSSNPSSAEGSSSSSASTSSSTVNNPPTGENSAAFLVVGMSALAAGVAWICSKRRNREA</sequence>
<feature type="signal peptide" evidence="3">
    <location>
        <begin position="1"/>
        <end position="28"/>
    </location>
</feature>
<protein>
    <recommendedName>
        <fullName evidence="4">Pyrrolo-quinoline quinone repeat domain-containing protein</fullName>
    </recommendedName>
</protein>
<dbReference type="SUPFAM" id="SSF50998">
    <property type="entry name" value="Quinoprotein alcohol dehydrogenase-like"/>
    <property type="match status" value="1"/>
</dbReference>
<proteinExistence type="predicted"/>
<feature type="compositionally biased region" description="Low complexity" evidence="1">
    <location>
        <begin position="433"/>
        <end position="483"/>
    </location>
</feature>
<keyword evidence="2" id="KW-0812">Transmembrane</keyword>
<evidence type="ECO:0000256" key="3">
    <source>
        <dbReference type="SAM" id="SignalP"/>
    </source>
</evidence>
<dbReference type="EMBL" id="AP023321">
    <property type="protein sequence ID" value="BCI59721.1"/>
    <property type="molecule type" value="Genomic_DNA"/>
</dbReference>
<accession>A0A7I8CZ22</accession>
<evidence type="ECO:0000256" key="2">
    <source>
        <dbReference type="SAM" id="Phobius"/>
    </source>
</evidence>
<dbReference type="AlphaFoldDB" id="A0A7I8CZ22"/>
<feature type="transmembrane region" description="Helical" evidence="2">
    <location>
        <begin position="487"/>
        <end position="505"/>
    </location>
</feature>
<dbReference type="InterPro" id="IPR015943">
    <property type="entry name" value="WD40/YVTN_repeat-like_dom_sf"/>
</dbReference>
<keyword evidence="2" id="KW-0472">Membrane</keyword>
<keyword evidence="6" id="KW-1185">Reference proteome</keyword>
<feature type="region of interest" description="Disordered" evidence="1">
    <location>
        <begin position="426"/>
        <end position="485"/>
    </location>
</feature>
<evidence type="ECO:0000259" key="4">
    <source>
        <dbReference type="Pfam" id="PF13360"/>
    </source>
</evidence>
<dbReference type="InterPro" id="IPR002372">
    <property type="entry name" value="PQQ_rpt_dom"/>
</dbReference>
<dbReference type="SMART" id="SM00564">
    <property type="entry name" value="PQQ"/>
    <property type="match status" value="4"/>
</dbReference>
<dbReference type="PANTHER" id="PTHR34512">
    <property type="entry name" value="CELL SURFACE PROTEIN"/>
    <property type="match status" value="1"/>
</dbReference>
<keyword evidence="3" id="KW-0732">Signal</keyword>
<keyword evidence="2" id="KW-1133">Transmembrane helix</keyword>
<dbReference type="PANTHER" id="PTHR34512:SF30">
    <property type="entry name" value="OUTER MEMBRANE PROTEIN ASSEMBLY FACTOR BAMB"/>
    <property type="match status" value="1"/>
</dbReference>
<dbReference type="Gene3D" id="2.130.10.10">
    <property type="entry name" value="YVTN repeat-like/Quinoprotein amine dehydrogenase"/>
    <property type="match status" value="2"/>
</dbReference>
<evidence type="ECO:0000313" key="5">
    <source>
        <dbReference type="EMBL" id="BCI59721.1"/>
    </source>
</evidence>
<organism evidence="5 6">
    <name type="scientific">Solibaculum mannosilyticum</name>
    <dbReference type="NCBI Taxonomy" id="2780922"/>
    <lineage>
        <taxon>Bacteria</taxon>
        <taxon>Bacillati</taxon>
        <taxon>Bacillota</taxon>
        <taxon>Clostridia</taxon>
        <taxon>Eubacteriales</taxon>
        <taxon>Oscillospiraceae</taxon>
        <taxon>Solibaculum</taxon>
    </lineage>
</organism>